<evidence type="ECO:0000313" key="2">
    <source>
        <dbReference type="Proteomes" id="UP000256763"/>
    </source>
</evidence>
<protein>
    <recommendedName>
        <fullName evidence="3">DUF1364 domain-containing protein</fullName>
    </recommendedName>
</protein>
<accession>A0A3E0WSS0</accession>
<dbReference type="InterPro" id="IPR010774">
    <property type="entry name" value="YbcO"/>
</dbReference>
<evidence type="ECO:0008006" key="3">
    <source>
        <dbReference type="Google" id="ProtNLM"/>
    </source>
</evidence>
<keyword evidence="2" id="KW-1185">Reference proteome</keyword>
<dbReference type="RefSeq" id="WP_116304243.1">
    <property type="nucleotide sequence ID" value="NZ_NFZV01000047.1"/>
</dbReference>
<name>A0A3E0WSS0_9GAMM</name>
<organism evidence="1 2">
    <name type="scientific">Alkalilimnicola ehrlichii</name>
    <dbReference type="NCBI Taxonomy" id="351052"/>
    <lineage>
        <taxon>Bacteria</taxon>
        <taxon>Pseudomonadati</taxon>
        <taxon>Pseudomonadota</taxon>
        <taxon>Gammaproteobacteria</taxon>
        <taxon>Chromatiales</taxon>
        <taxon>Ectothiorhodospiraceae</taxon>
        <taxon>Alkalilimnicola</taxon>
    </lineage>
</organism>
<dbReference type="Gene3D" id="3.30.50.20">
    <property type="entry name" value="prophage-derive protein ybcO"/>
    <property type="match status" value="1"/>
</dbReference>
<gene>
    <name evidence="1" type="ORF">CAL65_13695</name>
</gene>
<dbReference type="Proteomes" id="UP000256763">
    <property type="component" value="Unassembled WGS sequence"/>
</dbReference>
<reference evidence="2" key="1">
    <citation type="submission" date="2017-05" db="EMBL/GenBank/DDBJ databases">
        <authorList>
            <person name="Sharma S."/>
            <person name="Sidhu C."/>
            <person name="Pinnaka A.K."/>
        </authorList>
    </citation>
    <scope>NUCLEOTIDE SEQUENCE [LARGE SCALE GENOMIC DNA]</scope>
    <source>
        <strain evidence="2">AK93</strain>
    </source>
</reference>
<dbReference type="Pfam" id="PF07102">
    <property type="entry name" value="YbcO"/>
    <property type="match status" value="1"/>
</dbReference>
<sequence length="108" mass="11880">MKVNAIKSNKLRKSAKGHPCTTRIPGVCNGDPDTSCLAHPPMDNGGMGGKASDECGAITCSDCHDCIDRRRYRDVPRELVYECWIRGHQETLTYWRQMGLLSVKGAAA</sequence>
<evidence type="ECO:0000313" key="1">
    <source>
        <dbReference type="EMBL" id="RFA35201.1"/>
    </source>
</evidence>
<dbReference type="AlphaFoldDB" id="A0A3E0WSS0"/>
<proteinExistence type="predicted"/>
<dbReference type="OrthoDB" id="7068425at2"/>
<comment type="caution">
    <text evidence="1">The sequence shown here is derived from an EMBL/GenBank/DDBJ whole genome shotgun (WGS) entry which is preliminary data.</text>
</comment>
<dbReference type="EMBL" id="NFZW01000013">
    <property type="protein sequence ID" value="RFA35201.1"/>
    <property type="molecule type" value="Genomic_DNA"/>
</dbReference>